<dbReference type="PANTHER" id="PTHR43060:SF17">
    <property type="entry name" value="L-THREONATE DEHYDROGENASE"/>
    <property type="match status" value="1"/>
</dbReference>
<dbReference type="InterPro" id="IPR036291">
    <property type="entry name" value="NAD(P)-bd_dom_sf"/>
</dbReference>
<name>A0A7S4RHS5_9DINO</name>
<dbReference type="AlphaFoldDB" id="A0A7S4RHS5"/>
<dbReference type="PANTHER" id="PTHR43060">
    <property type="entry name" value="3-HYDROXYISOBUTYRATE DEHYDROGENASE-LIKE 1, MITOCHONDRIAL-RELATED"/>
    <property type="match status" value="1"/>
</dbReference>
<protein>
    <recommendedName>
        <fullName evidence="4">3-hydroxyisobutyrate dehydrogenase</fullName>
    </recommendedName>
</protein>
<reference evidence="3" key="1">
    <citation type="submission" date="2021-01" db="EMBL/GenBank/DDBJ databases">
        <authorList>
            <person name="Corre E."/>
            <person name="Pelletier E."/>
            <person name="Niang G."/>
            <person name="Scheremetjew M."/>
            <person name="Finn R."/>
            <person name="Kale V."/>
            <person name="Holt S."/>
            <person name="Cochrane G."/>
            <person name="Meng A."/>
            <person name="Brown T."/>
            <person name="Cohen L."/>
        </authorList>
    </citation>
    <scope>NUCLEOTIDE SEQUENCE</scope>
    <source>
        <strain evidence="3">CCMP3105</strain>
    </source>
</reference>
<evidence type="ECO:0000313" key="3">
    <source>
        <dbReference type="EMBL" id="CAE4614649.1"/>
    </source>
</evidence>
<dbReference type="InterPro" id="IPR013328">
    <property type="entry name" value="6PGD_dom2"/>
</dbReference>
<dbReference type="SUPFAM" id="SSF48179">
    <property type="entry name" value="6-phosphogluconate dehydrogenase C-terminal domain-like"/>
    <property type="match status" value="2"/>
</dbReference>
<evidence type="ECO:0000259" key="2">
    <source>
        <dbReference type="Pfam" id="PF14833"/>
    </source>
</evidence>
<dbReference type="GO" id="GO:0051287">
    <property type="term" value="F:NAD binding"/>
    <property type="evidence" value="ECO:0007669"/>
    <property type="project" value="InterPro"/>
</dbReference>
<accession>A0A7S4RHS5</accession>
<dbReference type="InterPro" id="IPR008927">
    <property type="entry name" value="6-PGluconate_DH-like_C_sf"/>
</dbReference>
<sequence>MASMLARRKAFSLRVFDVRPEACDEAVSMGARRAETPHACADGAGVLVLAVVNAQRLAAVLFDGPGAVFSAGGFSGECVVCSTVSPGIMAELAEKVASHGATLVDAPMSGGTTRAAKGELALMVAAPPAALERCRPVLEAMGKVFVLGERPGLGSSMKLVNQVLAGVHLAVAAEAMTFAARLGLNTRQVFDIIVSAAGNSFLFENRVPHMLDDDQTPHSALDIWPKDLGIVLDEARRLGFPCPMAGQALQQFLAGKALGLGAKDDSFVVKVYEAYAGGARVAVPAKPPQQPGAEAQGPAEPPAKVAFVGLGAMGRGMASCLVERGPPLSVYDVRPEAADELVKRGARRADSPCSCAEGADVLVVAVVNAQQVSQVLFDGPGAVFAGSFRGVCVVCSTLSPAFMAELAAKVAGRGAVLVDAPMSGGTLRAARGDLTFMVSGPPPALARCRFVLEAMGKYFVLGTEPGLGSGMKLVNQVLAGTHIVAAAEAMALAARQGLDTRQVFDIIVSAAGNSFMFENRVPHMLDDDPTPHSALDIWPKDLGIVLDEARRLGFPCPMAGQALQQYLAGKALGLGSKDDSFVVKVYEAQASTVHVAKRRRTEA</sequence>
<feature type="domain" description="6-phosphogluconate dehydrogenase NADP-binding" evidence="1">
    <location>
        <begin position="304"/>
        <end position="459"/>
    </location>
</feature>
<evidence type="ECO:0000259" key="1">
    <source>
        <dbReference type="Pfam" id="PF03446"/>
    </source>
</evidence>
<dbReference type="SUPFAM" id="SSF51735">
    <property type="entry name" value="NAD(P)-binding Rossmann-fold domains"/>
    <property type="match status" value="2"/>
</dbReference>
<dbReference type="Pfam" id="PF03446">
    <property type="entry name" value="NAD_binding_2"/>
    <property type="match status" value="2"/>
</dbReference>
<proteinExistence type="predicted"/>
<organism evidence="3">
    <name type="scientific">Alexandrium monilatum</name>
    <dbReference type="NCBI Taxonomy" id="311494"/>
    <lineage>
        <taxon>Eukaryota</taxon>
        <taxon>Sar</taxon>
        <taxon>Alveolata</taxon>
        <taxon>Dinophyceae</taxon>
        <taxon>Gonyaulacales</taxon>
        <taxon>Pyrocystaceae</taxon>
        <taxon>Alexandrium</taxon>
    </lineage>
</organism>
<dbReference type="Gene3D" id="3.40.50.720">
    <property type="entry name" value="NAD(P)-binding Rossmann-like Domain"/>
    <property type="match status" value="2"/>
</dbReference>
<dbReference type="InterPro" id="IPR006115">
    <property type="entry name" value="6PGDH_NADP-bd"/>
</dbReference>
<gene>
    <name evidence="3" type="ORF">AMON00008_LOCUS35527</name>
</gene>
<dbReference type="EMBL" id="HBNR01050782">
    <property type="protein sequence ID" value="CAE4614649.1"/>
    <property type="molecule type" value="Transcribed_RNA"/>
</dbReference>
<dbReference type="InterPro" id="IPR029154">
    <property type="entry name" value="HIBADH-like_NADP-bd"/>
</dbReference>
<dbReference type="Pfam" id="PF14833">
    <property type="entry name" value="NAD_binding_11"/>
    <property type="match status" value="2"/>
</dbReference>
<dbReference type="GO" id="GO:0050661">
    <property type="term" value="F:NADP binding"/>
    <property type="evidence" value="ECO:0007669"/>
    <property type="project" value="InterPro"/>
</dbReference>
<evidence type="ECO:0008006" key="4">
    <source>
        <dbReference type="Google" id="ProtNLM"/>
    </source>
</evidence>
<dbReference type="Gene3D" id="1.10.1040.10">
    <property type="entry name" value="N-(1-d-carboxylethyl)-l-norvaline Dehydrogenase, domain 2"/>
    <property type="match status" value="2"/>
</dbReference>
<feature type="domain" description="3-hydroxyisobutyrate dehydrogenase-like NAD-binding" evidence="2">
    <location>
        <begin position="466"/>
        <end position="586"/>
    </location>
</feature>
<feature type="domain" description="3-hydroxyisobutyrate dehydrogenase-like NAD-binding" evidence="2">
    <location>
        <begin position="152"/>
        <end position="272"/>
    </location>
</feature>
<feature type="domain" description="6-phosphogluconate dehydrogenase NADP-binding" evidence="1">
    <location>
        <begin position="3"/>
        <end position="146"/>
    </location>
</feature>